<dbReference type="SFLD" id="SFLDF00274">
    <property type="entry name" value="ribosomal_protein_S12_methylth"/>
    <property type="match status" value="1"/>
</dbReference>
<evidence type="ECO:0000256" key="8">
    <source>
        <dbReference type="ARBA" id="ARBA00023014"/>
    </source>
</evidence>
<dbReference type="PROSITE" id="PS01278">
    <property type="entry name" value="MTTASE_RADICAL"/>
    <property type="match status" value="1"/>
</dbReference>
<feature type="binding site" evidence="10">
    <location>
        <position position="154"/>
    </location>
    <ligand>
        <name>[4Fe-4S] cluster</name>
        <dbReference type="ChEBI" id="CHEBI:49883"/>
        <label>2</label>
        <note>4Fe-4S-S-AdoMet</note>
    </ligand>
</feature>
<keyword evidence="2 10" id="KW-0004">4Fe-4S</keyword>
<keyword evidence="4 10" id="KW-0808">Transferase</keyword>
<evidence type="ECO:0000259" key="12">
    <source>
        <dbReference type="PROSITE" id="PS51449"/>
    </source>
</evidence>
<feature type="binding site" evidence="10">
    <location>
        <position position="46"/>
    </location>
    <ligand>
        <name>[4Fe-4S] cluster</name>
        <dbReference type="ChEBI" id="CHEBI:49883"/>
        <label>1</label>
    </ligand>
</feature>
<dbReference type="InterPro" id="IPR006638">
    <property type="entry name" value="Elp3/MiaA/NifB-like_rSAM"/>
</dbReference>
<feature type="domain" description="TRAM" evidence="11">
    <location>
        <begin position="373"/>
        <end position="439"/>
    </location>
</feature>
<dbReference type="PROSITE" id="PS51449">
    <property type="entry name" value="MTTASE_N"/>
    <property type="match status" value="1"/>
</dbReference>
<comment type="function">
    <text evidence="10">Catalyzes the methylthiolation of an aspartic acid residue of ribosomal protein uS12.</text>
</comment>
<dbReference type="NCBIfam" id="TIGR01125">
    <property type="entry name" value="30S ribosomal protein S12 methylthiotransferase RimO"/>
    <property type="match status" value="1"/>
</dbReference>
<dbReference type="GO" id="GO:0035597">
    <property type="term" value="F:tRNA-2-methylthio-N(6)-dimethylallyladenosine(37) synthase activity"/>
    <property type="evidence" value="ECO:0007669"/>
    <property type="project" value="UniProtKB-EC"/>
</dbReference>
<dbReference type="InterPro" id="IPR020612">
    <property type="entry name" value="Methylthiotransferase_CS"/>
</dbReference>
<evidence type="ECO:0000256" key="7">
    <source>
        <dbReference type="ARBA" id="ARBA00023004"/>
    </source>
</evidence>
<feature type="binding site" evidence="10">
    <location>
        <position position="161"/>
    </location>
    <ligand>
        <name>[4Fe-4S] cluster</name>
        <dbReference type="ChEBI" id="CHEBI:49883"/>
        <label>2</label>
        <note>4Fe-4S-S-AdoMet</note>
    </ligand>
</feature>
<dbReference type="Pfam" id="PF00919">
    <property type="entry name" value="UPF0004"/>
    <property type="match status" value="1"/>
</dbReference>
<dbReference type="InterPro" id="IPR058240">
    <property type="entry name" value="rSAM_sf"/>
</dbReference>
<comment type="catalytic activity">
    <reaction evidence="10">
        <text>L-aspartate(89)-[ribosomal protein uS12]-hydrogen + (sulfur carrier)-SH + AH2 + 2 S-adenosyl-L-methionine = 3-methylsulfanyl-L-aspartate(89)-[ribosomal protein uS12]-hydrogen + (sulfur carrier)-H + 5'-deoxyadenosine + L-methionine + A + S-adenosyl-L-homocysteine + 2 H(+)</text>
        <dbReference type="Rhea" id="RHEA:37087"/>
        <dbReference type="Rhea" id="RHEA-COMP:10460"/>
        <dbReference type="Rhea" id="RHEA-COMP:10461"/>
        <dbReference type="Rhea" id="RHEA-COMP:14737"/>
        <dbReference type="Rhea" id="RHEA-COMP:14739"/>
        <dbReference type="ChEBI" id="CHEBI:13193"/>
        <dbReference type="ChEBI" id="CHEBI:15378"/>
        <dbReference type="ChEBI" id="CHEBI:17319"/>
        <dbReference type="ChEBI" id="CHEBI:17499"/>
        <dbReference type="ChEBI" id="CHEBI:29917"/>
        <dbReference type="ChEBI" id="CHEBI:29961"/>
        <dbReference type="ChEBI" id="CHEBI:57844"/>
        <dbReference type="ChEBI" id="CHEBI:57856"/>
        <dbReference type="ChEBI" id="CHEBI:59789"/>
        <dbReference type="ChEBI" id="CHEBI:64428"/>
        <dbReference type="ChEBI" id="CHEBI:73599"/>
        <dbReference type="EC" id="2.8.4.4"/>
    </reaction>
</comment>
<dbReference type="GO" id="GO:0005829">
    <property type="term" value="C:cytosol"/>
    <property type="evidence" value="ECO:0007669"/>
    <property type="project" value="TreeGrafter"/>
</dbReference>
<keyword evidence="3 10" id="KW-0963">Cytoplasm</keyword>
<dbReference type="Gene3D" id="3.40.50.12160">
    <property type="entry name" value="Methylthiotransferase, N-terminal domain"/>
    <property type="match status" value="1"/>
</dbReference>
<dbReference type="GO" id="GO:0103039">
    <property type="term" value="F:protein methylthiotransferase activity"/>
    <property type="evidence" value="ECO:0007669"/>
    <property type="project" value="UniProtKB-EC"/>
</dbReference>
<sequence>MKVYFETLGCPKNANDTEMAQGILEDSGHIVVDNPMEADAIVVNTCGFINDAKKESIDKIFEMADYKETEERKRTLIVSGCLSKRYGEELFEELPEVDIFLGVNEYHKLPEILDNFHAEREMHFYDANKEFVEIKSRRLLDNPYSATIKIAEGCNNVCAYCIIPHIRGHYRSRRMEDILQEAQQLAESGCVELILIAQDVTAYGQDLYGKFALAELVRQLCKIEKLKWIRLMYCYEDRITDELIEVMATESKVCHYIDIPIQHASDAILRGMNRRSTHNSIVSTIGKLRTAMPDIHIRTTLITGFPGEKKQEFDELYDFVEEMRFERLGIFAYSKEEGTPAATMKGQVRADVKEKRKDSIMRLQLEISLVKNQEKIGKTVEVLVEEQDEEGVYIGRTQYDAPEIDNSVVFKTNRVLKPGELVNVKITDAFDYDLVGVEE</sequence>
<dbReference type="GO" id="GO:0005840">
    <property type="term" value="C:ribosome"/>
    <property type="evidence" value="ECO:0007669"/>
    <property type="project" value="UniProtKB-KW"/>
</dbReference>
<evidence type="ECO:0000256" key="1">
    <source>
        <dbReference type="ARBA" id="ARBA00003234"/>
    </source>
</evidence>
<evidence type="ECO:0000313" key="15">
    <source>
        <dbReference type="Proteomes" id="UP000664545"/>
    </source>
</evidence>
<feature type="domain" description="Radical SAM core" evidence="13">
    <location>
        <begin position="140"/>
        <end position="370"/>
    </location>
</feature>
<dbReference type="Gene3D" id="3.80.30.20">
    <property type="entry name" value="tm_1862 like domain"/>
    <property type="match status" value="1"/>
</dbReference>
<dbReference type="PROSITE" id="PS51918">
    <property type="entry name" value="RADICAL_SAM"/>
    <property type="match status" value="1"/>
</dbReference>
<evidence type="ECO:0000259" key="11">
    <source>
        <dbReference type="PROSITE" id="PS50926"/>
    </source>
</evidence>
<dbReference type="SFLD" id="SFLDG01082">
    <property type="entry name" value="B12-binding_domain_containing"/>
    <property type="match status" value="1"/>
</dbReference>
<dbReference type="InterPro" id="IPR023404">
    <property type="entry name" value="rSAM_horseshoe"/>
</dbReference>
<dbReference type="HAMAP" id="MF_01865">
    <property type="entry name" value="MTTase_RimO"/>
    <property type="match status" value="1"/>
</dbReference>
<gene>
    <name evidence="10 14" type="primary">rimO</name>
    <name evidence="14" type="ORF">JYB65_04220</name>
</gene>
<dbReference type="GO" id="GO:0046872">
    <property type="term" value="F:metal ion binding"/>
    <property type="evidence" value="ECO:0007669"/>
    <property type="project" value="UniProtKB-KW"/>
</dbReference>
<keyword evidence="8 10" id="KW-0411">Iron-sulfur</keyword>
<dbReference type="SUPFAM" id="SSF102114">
    <property type="entry name" value="Radical SAM enzymes"/>
    <property type="match status" value="1"/>
</dbReference>
<evidence type="ECO:0000256" key="9">
    <source>
        <dbReference type="ARBA" id="ARBA00051425"/>
    </source>
</evidence>
<comment type="caution">
    <text evidence="14">The sequence shown here is derived from an EMBL/GenBank/DDBJ whole genome shotgun (WGS) entry which is preliminary data.</text>
</comment>
<evidence type="ECO:0000256" key="3">
    <source>
        <dbReference type="ARBA" id="ARBA00022490"/>
    </source>
</evidence>
<dbReference type="SMART" id="SM00729">
    <property type="entry name" value="Elp3"/>
    <property type="match status" value="1"/>
</dbReference>
<dbReference type="Pfam" id="PF04055">
    <property type="entry name" value="Radical_SAM"/>
    <property type="match status" value="1"/>
</dbReference>
<accession>A0A939IIJ7</accession>
<keyword evidence="15" id="KW-1185">Reference proteome</keyword>
<dbReference type="SFLD" id="SFLDG01061">
    <property type="entry name" value="methylthiotransferase"/>
    <property type="match status" value="1"/>
</dbReference>
<keyword evidence="7 10" id="KW-0408">Iron</keyword>
<dbReference type="Proteomes" id="UP000664545">
    <property type="component" value="Unassembled WGS sequence"/>
</dbReference>
<keyword evidence="14" id="KW-0687">Ribonucleoprotein</keyword>
<dbReference type="PANTHER" id="PTHR43837">
    <property type="entry name" value="RIBOSOMAL PROTEIN S12 METHYLTHIOTRANSFERASE RIMO"/>
    <property type="match status" value="1"/>
</dbReference>
<comment type="subcellular location">
    <subcellularLocation>
        <location evidence="10">Cytoplasm</location>
    </subcellularLocation>
</comment>
<proteinExistence type="inferred from homology"/>
<dbReference type="InterPro" id="IPR012340">
    <property type="entry name" value="NA-bd_OB-fold"/>
</dbReference>
<evidence type="ECO:0000256" key="2">
    <source>
        <dbReference type="ARBA" id="ARBA00022485"/>
    </source>
</evidence>
<dbReference type="NCBIfam" id="TIGR00089">
    <property type="entry name" value="MiaB/RimO family radical SAM methylthiotransferase"/>
    <property type="match status" value="1"/>
</dbReference>
<dbReference type="AlphaFoldDB" id="A0A939IIJ7"/>
<keyword evidence="6 10" id="KW-0479">Metal-binding</keyword>
<evidence type="ECO:0000256" key="6">
    <source>
        <dbReference type="ARBA" id="ARBA00022723"/>
    </source>
</evidence>
<keyword evidence="5 10" id="KW-0949">S-adenosyl-L-methionine</keyword>
<feature type="binding site" evidence="10">
    <location>
        <position position="158"/>
    </location>
    <ligand>
        <name>[4Fe-4S] cluster</name>
        <dbReference type="ChEBI" id="CHEBI:49883"/>
        <label>2</label>
        <note>4Fe-4S-S-AdoMet</note>
    </ligand>
</feature>
<dbReference type="Gene3D" id="2.40.50.140">
    <property type="entry name" value="Nucleic acid-binding proteins"/>
    <property type="match status" value="1"/>
</dbReference>
<evidence type="ECO:0000256" key="4">
    <source>
        <dbReference type="ARBA" id="ARBA00022679"/>
    </source>
</evidence>
<dbReference type="PROSITE" id="PS50926">
    <property type="entry name" value="TRAM"/>
    <property type="match status" value="1"/>
</dbReference>
<dbReference type="InterPro" id="IPR038135">
    <property type="entry name" value="Methylthiotransferase_N_sf"/>
</dbReference>
<evidence type="ECO:0000313" key="14">
    <source>
        <dbReference type="EMBL" id="MBN7772559.1"/>
    </source>
</evidence>
<name>A0A939IIJ7_CLOAM</name>
<dbReference type="FunFam" id="3.40.50.12160:FF:000003">
    <property type="entry name" value="CDK5 regulatory subunit-associated protein 1"/>
    <property type="match status" value="1"/>
</dbReference>
<feature type="domain" description="MTTase N-terminal" evidence="12">
    <location>
        <begin position="1"/>
        <end position="118"/>
    </location>
</feature>
<dbReference type="SFLD" id="SFLDS00029">
    <property type="entry name" value="Radical_SAM"/>
    <property type="match status" value="1"/>
</dbReference>
<feature type="binding site" evidence="10">
    <location>
        <position position="81"/>
    </location>
    <ligand>
        <name>[4Fe-4S] cluster</name>
        <dbReference type="ChEBI" id="CHEBI:49883"/>
        <label>1</label>
    </ligand>
</feature>
<dbReference type="InterPro" id="IPR005839">
    <property type="entry name" value="Methylthiotransferase"/>
</dbReference>
<dbReference type="EMBL" id="JAFJZZ010000001">
    <property type="protein sequence ID" value="MBN7772559.1"/>
    <property type="molecule type" value="Genomic_DNA"/>
</dbReference>
<reference evidence="14" key="1">
    <citation type="submission" date="2021-02" db="EMBL/GenBank/DDBJ databases">
        <title>Abyssanaerobacter marinus gen.nov., sp., nov, anaerobic bacterium isolated from the Onnuri vent field of Indian Ocean and suggestion of Mogibacteriaceae fam. nov., and proposal of reclassification of ambiguous this family's genus member.</title>
        <authorList>
            <person name="Kim Y.J."/>
            <person name="Yang J.-A."/>
        </authorList>
    </citation>
    <scope>NUCLEOTIDE SEQUENCE</scope>
    <source>
        <strain evidence="14">DSM 2634</strain>
    </source>
</reference>
<comment type="catalytic activity">
    <reaction evidence="9">
        <text>N(6)-dimethylallyladenosine(37) in tRNA + (sulfur carrier)-SH + AH2 + 2 S-adenosyl-L-methionine = 2-methylsulfanyl-N(6)-dimethylallyladenosine(37) in tRNA + (sulfur carrier)-H + 5'-deoxyadenosine + L-methionine + A + S-adenosyl-L-homocysteine + 2 H(+)</text>
        <dbReference type="Rhea" id="RHEA:37067"/>
        <dbReference type="Rhea" id="RHEA-COMP:10375"/>
        <dbReference type="Rhea" id="RHEA-COMP:10376"/>
        <dbReference type="Rhea" id="RHEA-COMP:14737"/>
        <dbReference type="Rhea" id="RHEA-COMP:14739"/>
        <dbReference type="ChEBI" id="CHEBI:13193"/>
        <dbReference type="ChEBI" id="CHEBI:15378"/>
        <dbReference type="ChEBI" id="CHEBI:17319"/>
        <dbReference type="ChEBI" id="CHEBI:17499"/>
        <dbReference type="ChEBI" id="CHEBI:29917"/>
        <dbReference type="ChEBI" id="CHEBI:57844"/>
        <dbReference type="ChEBI" id="CHEBI:57856"/>
        <dbReference type="ChEBI" id="CHEBI:59789"/>
        <dbReference type="ChEBI" id="CHEBI:64428"/>
        <dbReference type="ChEBI" id="CHEBI:74415"/>
        <dbReference type="ChEBI" id="CHEBI:74417"/>
        <dbReference type="EC" id="2.8.4.3"/>
    </reaction>
</comment>
<feature type="binding site" evidence="10">
    <location>
        <position position="10"/>
    </location>
    <ligand>
        <name>[4Fe-4S] cluster</name>
        <dbReference type="ChEBI" id="CHEBI:49883"/>
        <label>1</label>
    </ligand>
</feature>
<evidence type="ECO:0000256" key="10">
    <source>
        <dbReference type="HAMAP-Rule" id="MF_01865"/>
    </source>
</evidence>
<keyword evidence="14" id="KW-0689">Ribosomal protein</keyword>
<evidence type="ECO:0000259" key="13">
    <source>
        <dbReference type="PROSITE" id="PS51918"/>
    </source>
</evidence>
<dbReference type="CDD" id="cd01335">
    <property type="entry name" value="Radical_SAM"/>
    <property type="match status" value="1"/>
</dbReference>
<dbReference type="RefSeq" id="WP_206581355.1">
    <property type="nucleotide sequence ID" value="NZ_JAFJZZ010000001.1"/>
</dbReference>
<dbReference type="InterPro" id="IPR013848">
    <property type="entry name" value="Methylthiotransferase_N"/>
</dbReference>
<dbReference type="InterPro" id="IPR002792">
    <property type="entry name" value="TRAM_dom"/>
</dbReference>
<evidence type="ECO:0000256" key="5">
    <source>
        <dbReference type="ARBA" id="ARBA00022691"/>
    </source>
</evidence>
<organism evidence="14 15">
    <name type="scientific">Clostridium aminobutyricum</name>
    <dbReference type="NCBI Taxonomy" id="33953"/>
    <lineage>
        <taxon>Bacteria</taxon>
        <taxon>Bacillati</taxon>
        <taxon>Bacillota</taxon>
        <taxon>Clostridia</taxon>
        <taxon>Eubacteriales</taxon>
        <taxon>Clostridiaceae</taxon>
        <taxon>Clostridium</taxon>
    </lineage>
</organism>
<dbReference type="InterPro" id="IPR005840">
    <property type="entry name" value="Ribosomal_uS12_MeSTrfase_RimO"/>
</dbReference>
<dbReference type="FunFam" id="3.80.30.20:FF:000001">
    <property type="entry name" value="tRNA-2-methylthio-N(6)-dimethylallyladenosine synthase 2"/>
    <property type="match status" value="1"/>
</dbReference>
<dbReference type="EC" id="2.8.4.4" evidence="10"/>
<protein>
    <recommendedName>
        <fullName evidence="10">Ribosomal protein uS12 methylthiotransferase RimO</fullName>
        <shortName evidence="10">uS12 MTTase</shortName>
        <shortName evidence="10">uS12 methylthiotransferase</shortName>
        <ecNumber evidence="10">2.8.4.4</ecNumber>
    </recommendedName>
    <alternativeName>
        <fullName evidence="10">Ribosomal protein uS12 (aspartate-C(3))-methylthiotransferase</fullName>
    </alternativeName>
    <alternativeName>
        <fullName evidence="10">Ribosome maturation factor RimO</fullName>
    </alternativeName>
</protein>
<comment type="function">
    <text evidence="1">Catalyzes the methylthiolation of N6-(dimethylallyl)adenosine (i(6)A), leading to the formation of 2-methylthio-N6-(dimethylallyl)adenosine (ms(2)i(6)A) at position 37 in tRNAs that read codons beginning with uridine.</text>
</comment>
<comment type="similarity">
    <text evidence="10">Belongs to the methylthiotransferase family. RimO subfamily.</text>
</comment>
<comment type="cofactor">
    <cofactor evidence="10">
        <name>[4Fe-4S] cluster</name>
        <dbReference type="ChEBI" id="CHEBI:49883"/>
    </cofactor>
    <text evidence="10">Binds 2 [4Fe-4S] clusters. One cluster is coordinated with 3 cysteines and an exchangeable S-adenosyl-L-methionine.</text>
</comment>
<dbReference type="PANTHER" id="PTHR43837:SF1">
    <property type="entry name" value="RIBOSOMAL PROTEIN US12 METHYLTHIOTRANSFERASE RIMO"/>
    <property type="match status" value="1"/>
</dbReference>
<dbReference type="GO" id="GO:0051539">
    <property type="term" value="F:4 iron, 4 sulfur cluster binding"/>
    <property type="evidence" value="ECO:0007669"/>
    <property type="project" value="UniProtKB-UniRule"/>
</dbReference>
<dbReference type="InterPro" id="IPR007197">
    <property type="entry name" value="rSAM"/>
</dbReference>
<dbReference type="Pfam" id="PF18693">
    <property type="entry name" value="TRAM_2"/>
    <property type="match status" value="1"/>
</dbReference>
<dbReference type="GO" id="GO:0035599">
    <property type="term" value="F:aspartic acid methylthiotransferase activity"/>
    <property type="evidence" value="ECO:0007669"/>
    <property type="project" value="TreeGrafter"/>
</dbReference>